<keyword evidence="5" id="KW-0539">Nucleus</keyword>
<keyword evidence="3" id="KW-0805">Transcription regulation</keyword>
<dbReference type="PANTHER" id="PTHR33572:SF17">
    <property type="entry name" value="SEXUAL DEVELOPMENT REGULATOR VELC"/>
    <property type="match status" value="1"/>
</dbReference>
<dbReference type="InterPro" id="IPR021740">
    <property type="entry name" value="Velvet"/>
</dbReference>
<feature type="region of interest" description="Disordered" evidence="6">
    <location>
        <begin position="434"/>
        <end position="479"/>
    </location>
</feature>
<evidence type="ECO:0000313" key="8">
    <source>
        <dbReference type="EMBL" id="KAK1580504.1"/>
    </source>
</evidence>
<evidence type="ECO:0000256" key="4">
    <source>
        <dbReference type="ARBA" id="ARBA00023163"/>
    </source>
</evidence>
<keyword evidence="4" id="KW-0804">Transcription</keyword>
<dbReference type="InterPro" id="IPR037525">
    <property type="entry name" value="Velvet_dom"/>
</dbReference>
<feature type="compositionally biased region" description="Acidic residues" evidence="6">
    <location>
        <begin position="453"/>
        <end position="466"/>
    </location>
</feature>
<feature type="compositionally biased region" description="Basic residues" evidence="6">
    <location>
        <begin position="470"/>
        <end position="479"/>
    </location>
</feature>
<feature type="compositionally biased region" description="Basic and acidic residues" evidence="6">
    <location>
        <begin position="88"/>
        <end position="99"/>
    </location>
</feature>
<keyword evidence="2" id="KW-0749">Sporulation</keyword>
<evidence type="ECO:0000256" key="2">
    <source>
        <dbReference type="ARBA" id="ARBA00022969"/>
    </source>
</evidence>
<feature type="region of interest" description="Disordered" evidence="6">
    <location>
        <begin position="1"/>
        <end position="150"/>
    </location>
</feature>
<organism evidence="8 9">
    <name type="scientific">Colletotrichum navitas</name>
    <dbReference type="NCBI Taxonomy" id="681940"/>
    <lineage>
        <taxon>Eukaryota</taxon>
        <taxon>Fungi</taxon>
        <taxon>Dikarya</taxon>
        <taxon>Ascomycota</taxon>
        <taxon>Pezizomycotina</taxon>
        <taxon>Sordariomycetes</taxon>
        <taxon>Hypocreomycetidae</taxon>
        <taxon>Glomerellales</taxon>
        <taxon>Glomerellaceae</taxon>
        <taxon>Colletotrichum</taxon>
        <taxon>Colletotrichum graminicola species complex</taxon>
    </lineage>
</organism>
<dbReference type="AlphaFoldDB" id="A0AAD8PTN1"/>
<dbReference type="PANTHER" id="PTHR33572">
    <property type="entry name" value="SPORE DEVELOPMENT REGULATOR VOSA"/>
    <property type="match status" value="1"/>
</dbReference>
<accession>A0AAD8PTN1</accession>
<proteinExistence type="predicted"/>
<dbReference type="Proteomes" id="UP001230504">
    <property type="component" value="Unassembled WGS sequence"/>
</dbReference>
<evidence type="ECO:0000256" key="3">
    <source>
        <dbReference type="ARBA" id="ARBA00023015"/>
    </source>
</evidence>
<comment type="caution">
    <text evidence="8">The sequence shown here is derived from an EMBL/GenBank/DDBJ whole genome shotgun (WGS) entry which is preliminary data.</text>
</comment>
<dbReference type="Pfam" id="PF11754">
    <property type="entry name" value="Velvet"/>
    <property type="match status" value="2"/>
</dbReference>
<feature type="domain" description="Velvet" evidence="7">
    <location>
        <begin position="252"/>
        <end position="436"/>
    </location>
</feature>
<evidence type="ECO:0000313" key="9">
    <source>
        <dbReference type="Proteomes" id="UP001230504"/>
    </source>
</evidence>
<name>A0AAD8PTN1_9PEZI</name>
<sequence>MSFYASESPPRQHTGYDAGTDSMAQRPSPWAPSPTYGPPGPEGSYAYEPEPPRLPHSTSVDPQPRTAMREHQPDYHRPEYQHAQYYRQDYHHQHRHPEYHQPPSPVHHQPPPPYQHYQPPPQQPAQLSDPYRSAPVPRYPQESPTSASVGEPYDEYQAAREAHFLKRNQPPQMPEMPHGAPRVLNDTYQGKVAIPFTPPSLRIPTQRCGSVVPAAGAPCSATSQPDRVKIEDLLSGGGLDTRPIQRAQESDVKVVKNEYEIFFRQQPRAARCCGYGERDRRVIDPPPIVQLKINNHDLTPDELYQKLHHPAYVVHCSLWDEAGTGDCTNMDDSMVRPGKRIMGSLVSSPFVGLDENGEEGCFFCFPDMSVRTSGHYRLKFVLVVVDAEHRSLRAPIRSSITSDVFQVYSAKEFPGMQASTPLTKRLKEQGCLISIKKGNEKSGGKNARRQQDDSEEEEDDEEEEECGMAAKRKKTRKQK</sequence>
<reference evidence="8" key="1">
    <citation type="submission" date="2021-06" db="EMBL/GenBank/DDBJ databases">
        <title>Comparative genomics, transcriptomics and evolutionary studies reveal genomic signatures of adaptation to plant cell wall in hemibiotrophic fungi.</title>
        <authorList>
            <consortium name="DOE Joint Genome Institute"/>
            <person name="Baroncelli R."/>
            <person name="Diaz J.F."/>
            <person name="Benocci T."/>
            <person name="Peng M."/>
            <person name="Battaglia E."/>
            <person name="Haridas S."/>
            <person name="Andreopoulos W."/>
            <person name="Labutti K."/>
            <person name="Pangilinan J."/>
            <person name="Floch G.L."/>
            <person name="Makela M.R."/>
            <person name="Henrissat B."/>
            <person name="Grigoriev I.V."/>
            <person name="Crouch J.A."/>
            <person name="De Vries R.P."/>
            <person name="Sukno S.A."/>
            <person name="Thon M.R."/>
        </authorList>
    </citation>
    <scope>NUCLEOTIDE SEQUENCE</scope>
    <source>
        <strain evidence="8">CBS 125086</strain>
    </source>
</reference>
<feature type="compositionally biased region" description="Basic and acidic residues" evidence="6">
    <location>
        <begin position="67"/>
        <end position="80"/>
    </location>
</feature>
<dbReference type="RefSeq" id="XP_060411541.1">
    <property type="nucleotide sequence ID" value="XM_060552289.1"/>
</dbReference>
<evidence type="ECO:0000259" key="7">
    <source>
        <dbReference type="PROSITE" id="PS51821"/>
    </source>
</evidence>
<feature type="compositionally biased region" description="Pro residues" evidence="6">
    <location>
        <begin position="29"/>
        <end position="41"/>
    </location>
</feature>
<gene>
    <name evidence="8" type="ORF">LY79DRAFT_302265</name>
</gene>
<evidence type="ECO:0000256" key="5">
    <source>
        <dbReference type="ARBA" id="ARBA00023242"/>
    </source>
</evidence>
<feature type="compositionally biased region" description="Pro residues" evidence="6">
    <location>
        <begin position="100"/>
        <end position="123"/>
    </location>
</feature>
<evidence type="ECO:0000256" key="1">
    <source>
        <dbReference type="ARBA" id="ARBA00004123"/>
    </source>
</evidence>
<dbReference type="EMBL" id="JAHLJV010000054">
    <property type="protein sequence ID" value="KAK1580504.1"/>
    <property type="molecule type" value="Genomic_DNA"/>
</dbReference>
<dbReference type="GO" id="GO:0005634">
    <property type="term" value="C:nucleus"/>
    <property type="evidence" value="ECO:0007669"/>
    <property type="project" value="UniProtKB-SubCell"/>
</dbReference>
<evidence type="ECO:0000256" key="6">
    <source>
        <dbReference type="SAM" id="MobiDB-lite"/>
    </source>
</evidence>
<comment type="subcellular location">
    <subcellularLocation>
        <location evidence="1">Nucleus</location>
    </subcellularLocation>
</comment>
<dbReference type="InterPro" id="IPR038491">
    <property type="entry name" value="Velvet_dom_sf"/>
</dbReference>
<protein>
    <submittedName>
        <fullName evidence="8">Velvet factor-domain-containing protein</fullName>
    </submittedName>
</protein>
<keyword evidence="9" id="KW-1185">Reference proteome</keyword>
<dbReference type="GO" id="GO:0030435">
    <property type="term" value="P:sporulation resulting in formation of a cellular spore"/>
    <property type="evidence" value="ECO:0007669"/>
    <property type="project" value="UniProtKB-KW"/>
</dbReference>
<dbReference type="GeneID" id="85436529"/>
<dbReference type="Gene3D" id="2.60.40.3960">
    <property type="entry name" value="Velvet domain"/>
    <property type="match status" value="1"/>
</dbReference>
<dbReference type="PROSITE" id="PS51821">
    <property type="entry name" value="VELVET"/>
    <property type="match status" value="1"/>
</dbReference>